<feature type="signal peptide" evidence="2">
    <location>
        <begin position="1"/>
        <end position="23"/>
    </location>
</feature>
<feature type="domain" description="NodB homology" evidence="3">
    <location>
        <begin position="92"/>
        <end position="336"/>
    </location>
</feature>
<dbReference type="InterPro" id="IPR032772">
    <property type="entry name" value="PGA_deacetylase_PgaB_C"/>
</dbReference>
<dbReference type="EMBL" id="JACI01000001">
    <property type="protein sequence ID" value="OAQ15505.1"/>
    <property type="molecule type" value="Genomic_DNA"/>
</dbReference>
<keyword evidence="1 2" id="KW-0732">Signal</keyword>
<dbReference type="Gene3D" id="3.20.20.80">
    <property type="entry name" value="Glycosidases"/>
    <property type="match status" value="2"/>
</dbReference>
<dbReference type="SUPFAM" id="SSF88713">
    <property type="entry name" value="Glycoside hydrolase/deacetylase"/>
    <property type="match status" value="1"/>
</dbReference>
<dbReference type="Pfam" id="PF14883">
    <property type="entry name" value="GHL13"/>
    <property type="match status" value="1"/>
</dbReference>
<evidence type="ECO:0000256" key="1">
    <source>
        <dbReference type="ARBA" id="ARBA00022729"/>
    </source>
</evidence>
<proteinExistence type="predicted"/>
<keyword evidence="4" id="KW-0449">Lipoprotein</keyword>
<evidence type="ECO:0000256" key="2">
    <source>
        <dbReference type="SAM" id="SignalP"/>
    </source>
</evidence>
<dbReference type="GO" id="GO:0005975">
    <property type="term" value="P:carbohydrate metabolic process"/>
    <property type="evidence" value="ECO:0007669"/>
    <property type="project" value="InterPro"/>
</dbReference>
<evidence type="ECO:0000313" key="5">
    <source>
        <dbReference type="Proteomes" id="UP000078358"/>
    </source>
</evidence>
<dbReference type="RefSeq" id="WP_064318154.1">
    <property type="nucleotide sequence ID" value="NZ_JACI01000001.1"/>
</dbReference>
<dbReference type="NCBIfam" id="TIGR03938">
    <property type="entry name" value="deacetyl_PgaB"/>
    <property type="match status" value="1"/>
</dbReference>
<organism evidence="4 5">
    <name type="scientific">Bibersteinia trehalosi Y31</name>
    <dbReference type="NCBI Taxonomy" id="1261658"/>
    <lineage>
        <taxon>Bacteria</taxon>
        <taxon>Pseudomonadati</taxon>
        <taxon>Pseudomonadota</taxon>
        <taxon>Gammaproteobacteria</taxon>
        <taxon>Pasteurellales</taxon>
        <taxon>Pasteurellaceae</taxon>
        <taxon>Bibersteinia</taxon>
    </lineage>
</organism>
<dbReference type="AlphaFoldDB" id="A0A179D001"/>
<dbReference type="InterPro" id="IPR051398">
    <property type="entry name" value="Polysacch_Deacetylase"/>
</dbReference>
<dbReference type="InterPro" id="IPR023854">
    <property type="entry name" value="PGA_deacetylase_PgaB"/>
</dbReference>
<dbReference type="PANTHER" id="PTHR34216:SF7">
    <property type="entry name" value="POLY-BETA-1,6-N-ACETYL-D-GLUCOSAMINE N-DEACETYLASE"/>
    <property type="match status" value="1"/>
</dbReference>
<evidence type="ECO:0000313" key="4">
    <source>
        <dbReference type="EMBL" id="OAQ15505.1"/>
    </source>
</evidence>
<dbReference type="Gene3D" id="3.20.20.370">
    <property type="entry name" value="Glycoside hydrolase/deacetylase"/>
    <property type="match status" value="1"/>
</dbReference>
<dbReference type="GO" id="GO:0043708">
    <property type="term" value="P:cell adhesion involved in biofilm formation"/>
    <property type="evidence" value="ECO:0007669"/>
    <property type="project" value="InterPro"/>
</dbReference>
<feature type="chain" id="PRO_5008100175" evidence="2">
    <location>
        <begin position="24"/>
        <end position="627"/>
    </location>
</feature>
<dbReference type="GO" id="GO:0016810">
    <property type="term" value="F:hydrolase activity, acting on carbon-nitrogen (but not peptide) bonds"/>
    <property type="evidence" value="ECO:0007669"/>
    <property type="project" value="InterPro"/>
</dbReference>
<reference evidence="4 5" key="1">
    <citation type="submission" date="2014-01" db="EMBL/GenBank/DDBJ databases">
        <authorList>
            <person name="Zuccon D."/>
        </authorList>
    </citation>
    <scope>NUCLEOTIDE SEQUENCE [LARGE SCALE GENOMIC DNA]</scope>
    <source>
        <strain evidence="4 5">Y31</strain>
    </source>
</reference>
<comment type="caution">
    <text evidence="4">The sequence shown here is derived from an EMBL/GenBank/DDBJ whole genome shotgun (WGS) entry which is preliminary data.</text>
</comment>
<gene>
    <name evidence="4" type="ORF">F480_02965</name>
</gene>
<dbReference type="PATRIC" id="fig|1261658.3.peg.597"/>
<name>A0A179D001_BIBTR</name>
<dbReference type="InterPro" id="IPR011330">
    <property type="entry name" value="Glyco_hydro/deAcase_b/a-brl"/>
</dbReference>
<dbReference type="InterPro" id="IPR002509">
    <property type="entry name" value="NODB_dom"/>
</dbReference>
<dbReference type="PANTHER" id="PTHR34216">
    <property type="match status" value="1"/>
</dbReference>
<accession>A0A179D001</accession>
<sequence>MTFNNKFKIFLFLFMAIFVGETAAKNNEYHVLAYHSVLDENAPEQDKYYLPQTIPARQLIAHFNWLKANGYNVIAWQQVVDAEAGKSSLPDKAVLLSFDDGYESMYSTIFPLLKAYNYPAVFAPVSSWLNAPTGSQIQYGSTAKLSRNAFAQWHEVAEMQRSGLVEIASHTHDLHYGVNANPAGSQIPAVISPIYKNGQYESKQAYRQRLQRDFQASVKFIHQHTGHAPRIIVWPYGQFNDTAVEVARQAGMPHHFSLDMSKVNRAGDKHIGRLLLDAETSIDTIEEYLAGKTAENGIQRVIHVDLDYVFDPNPAQQAKNLDALIQRIYDYGITTVYLQAYADQDGNGVADALYFPNKYLPVKSDLFSQVAWQLISRADVKVYAWMPVLAFNIGEKGEYVIDRRTGKPAENHYLRLNPYSAKNKAMIQSIYQDLAFYAKFNGILFHDDAFLTDFEINDNSAQKTADLIQFTHELTQSLAPYFRYGKEKIKTARNIYASLITQPESEAWFAQNFVKFTQHYDTTAIMAMPYMENENSIDAKEAKAWLDNLIHLVKAENIPLHKVLFELQAVNWRNNKAIPTAEMIDWISTLTKNGIYSFGYYPDNFINNQPNLKQIRPYMSINQNSTK</sequence>
<dbReference type="Pfam" id="PF01522">
    <property type="entry name" value="Polysacc_deac_1"/>
    <property type="match status" value="1"/>
</dbReference>
<dbReference type="Proteomes" id="UP000078358">
    <property type="component" value="Unassembled WGS sequence"/>
</dbReference>
<dbReference type="PROSITE" id="PS51677">
    <property type="entry name" value="NODB"/>
    <property type="match status" value="1"/>
</dbReference>
<protein>
    <submittedName>
        <fullName evidence="4">Biofilm PGA synthesis lipoprotein PgaB</fullName>
    </submittedName>
</protein>
<evidence type="ECO:0000259" key="3">
    <source>
        <dbReference type="PROSITE" id="PS51677"/>
    </source>
</evidence>